<feature type="compositionally biased region" description="Polar residues" evidence="1">
    <location>
        <begin position="1"/>
        <end position="10"/>
    </location>
</feature>
<accession>A0AA36A1J2</accession>
<evidence type="ECO:0000313" key="2">
    <source>
        <dbReference type="EMBL" id="CAI9302841.1"/>
    </source>
</evidence>
<dbReference type="Proteomes" id="UP001177003">
    <property type="component" value="Chromosome 9"/>
</dbReference>
<protein>
    <submittedName>
        <fullName evidence="2">Uncharacterized protein</fullName>
    </submittedName>
</protein>
<sequence length="135" mass="14068">MVSLETVNTPITPPPHTTGAASEAPPSGGSLPSVATVVPSVTTHIPILTLNSVTPPLFPNDGGPNRPISPPIPLFFPNTGGLNNIGYSFLPPPIHTTKKQRQMTLITPPLNGIPSLRHTTPKNSTADGPSCWNSV</sequence>
<feature type="compositionally biased region" description="Polar residues" evidence="1">
    <location>
        <begin position="117"/>
        <end position="135"/>
    </location>
</feature>
<evidence type="ECO:0000256" key="1">
    <source>
        <dbReference type="SAM" id="MobiDB-lite"/>
    </source>
</evidence>
<feature type="region of interest" description="Disordered" evidence="1">
    <location>
        <begin position="108"/>
        <end position="135"/>
    </location>
</feature>
<gene>
    <name evidence="2" type="ORF">LSALG_LOCUS41307</name>
</gene>
<reference evidence="2" key="1">
    <citation type="submission" date="2023-04" db="EMBL/GenBank/DDBJ databases">
        <authorList>
            <person name="Vijverberg K."/>
            <person name="Xiong W."/>
            <person name="Schranz E."/>
        </authorList>
    </citation>
    <scope>NUCLEOTIDE SEQUENCE</scope>
</reference>
<keyword evidence="3" id="KW-1185">Reference proteome</keyword>
<feature type="region of interest" description="Disordered" evidence="1">
    <location>
        <begin position="1"/>
        <end position="33"/>
    </location>
</feature>
<dbReference type="EMBL" id="OX465085">
    <property type="protein sequence ID" value="CAI9302841.1"/>
    <property type="molecule type" value="Genomic_DNA"/>
</dbReference>
<proteinExistence type="predicted"/>
<evidence type="ECO:0000313" key="3">
    <source>
        <dbReference type="Proteomes" id="UP001177003"/>
    </source>
</evidence>
<organism evidence="2 3">
    <name type="scientific">Lactuca saligna</name>
    <name type="common">Willowleaf lettuce</name>
    <dbReference type="NCBI Taxonomy" id="75948"/>
    <lineage>
        <taxon>Eukaryota</taxon>
        <taxon>Viridiplantae</taxon>
        <taxon>Streptophyta</taxon>
        <taxon>Embryophyta</taxon>
        <taxon>Tracheophyta</taxon>
        <taxon>Spermatophyta</taxon>
        <taxon>Magnoliopsida</taxon>
        <taxon>eudicotyledons</taxon>
        <taxon>Gunneridae</taxon>
        <taxon>Pentapetalae</taxon>
        <taxon>asterids</taxon>
        <taxon>campanulids</taxon>
        <taxon>Asterales</taxon>
        <taxon>Asteraceae</taxon>
        <taxon>Cichorioideae</taxon>
        <taxon>Cichorieae</taxon>
        <taxon>Lactucinae</taxon>
        <taxon>Lactuca</taxon>
    </lineage>
</organism>
<name>A0AA36A1J2_LACSI</name>
<dbReference type="AlphaFoldDB" id="A0AA36A1J2"/>